<dbReference type="EMBL" id="CP042434">
    <property type="protein sequence ID" value="QEC73094.1"/>
    <property type="molecule type" value="Genomic_DNA"/>
</dbReference>
<name>A0A5B8VNC4_9BACT</name>
<evidence type="ECO:0000313" key="3">
    <source>
        <dbReference type="Proteomes" id="UP000321291"/>
    </source>
</evidence>
<feature type="domain" description="Transposase IS66 central" evidence="1">
    <location>
        <begin position="126"/>
        <end position="237"/>
    </location>
</feature>
<evidence type="ECO:0000259" key="1">
    <source>
        <dbReference type="Pfam" id="PF03050"/>
    </source>
</evidence>
<dbReference type="AlphaFoldDB" id="A0A5B8VNC4"/>
<dbReference type="InterPro" id="IPR004291">
    <property type="entry name" value="Transposase_IS66_central"/>
</dbReference>
<accession>A0A5B8VNC4</accession>
<evidence type="ECO:0000313" key="2">
    <source>
        <dbReference type="EMBL" id="QEC73094.1"/>
    </source>
</evidence>
<dbReference type="Proteomes" id="UP000321291">
    <property type="component" value="Chromosome"/>
</dbReference>
<dbReference type="KEGG" id="agi:FSB73_16820"/>
<keyword evidence="3" id="KW-1185">Reference proteome</keyword>
<protein>
    <submittedName>
        <fullName evidence="2">IS66 family transposase</fullName>
    </submittedName>
</protein>
<dbReference type="PANTHER" id="PTHR33678:SF1">
    <property type="entry name" value="BLL1576 PROTEIN"/>
    <property type="match status" value="1"/>
</dbReference>
<dbReference type="Pfam" id="PF03050">
    <property type="entry name" value="DDE_Tnp_IS66"/>
    <property type="match status" value="1"/>
</dbReference>
<sequence>MLICVINSVLLSFPRIAPIAQGHHQPIYTNPVKSGKKPGGQPGHKGHTLAFCTDEPDEEIFHSPDTCSSCGGSLKEVEAEQGEVHQVIDISVPSKVIINHHSMIKRCSCGKCNKGTFPSGVKGMVNYGPAISALIANLSVCQYVSCARVAGFIEDLYKIHMSSATVSNILGRFAKNCKNNIEQIKENLYLSEVVNSDETGNKVNGAKWWMHTYQNDLFTFIGAHPSRGAGCPTRILSIWFPKQCIGA</sequence>
<reference evidence="2 3" key="1">
    <citation type="journal article" date="2017" name="Int. J. Syst. Evol. Microbiol.">
        <title>Arachidicoccus ginsenosidivorans sp. nov., with ginsenoside-converting activity isolated from ginseng cultivating soil.</title>
        <authorList>
            <person name="Siddiqi M.Z."/>
            <person name="Aslam Z."/>
            <person name="Im W.T."/>
        </authorList>
    </citation>
    <scope>NUCLEOTIDE SEQUENCE [LARGE SCALE GENOMIC DNA]</scope>
    <source>
        <strain evidence="2 3">Gsoil 809</strain>
    </source>
</reference>
<dbReference type="PANTHER" id="PTHR33678">
    <property type="entry name" value="BLL1576 PROTEIN"/>
    <property type="match status" value="1"/>
</dbReference>
<proteinExistence type="predicted"/>
<organism evidence="2 3">
    <name type="scientific">Arachidicoccus ginsenosidivorans</name>
    <dbReference type="NCBI Taxonomy" id="496057"/>
    <lineage>
        <taxon>Bacteria</taxon>
        <taxon>Pseudomonadati</taxon>
        <taxon>Bacteroidota</taxon>
        <taxon>Chitinophagia</taxon>
        <taxon>Chitinophagales</taxon>
        <taxon>Chitinophagaceae</taxon>
        <taxon>Arachidicoccus</taxon>
    </lineage>
</organism>
<dbReference type="InterPro" id="IPR052344">
    <property type="entry name" value="Transposase-related"/>
</dbReference>
<gene>
    <name evidence="2" type="ORF">FSB73_16820</name>
</gene>